<dbReference type="GO" id="GO:0003723">
    <property type="term" value="F:RNA binding"/>
    <property type="evidence" value="ECO:0007669"/>
    <property type="project" value="UniProtKB-KW"/>
</dbReference>
<dbReference type="InterPro" id="IPR048573">
    <property type="entry name" value="Rota_NS35_N"/>
</dbReference>
<evidence type="ECO:0000256" key="1">
    <source>
        <dbReference type="RuleBase" id="RU364009"/>
    </source>
</evidence>
<feature type="domain" description="Rotavirus non-structural protein 35 C-terminal" evidence="2">
    <location>
        <begin position="145"/>
        <end position="309"/>
    </location>
</feature>
<organism evidence="4 5">
    <name type="scientific">Rotavirus D chicken/05V0049/DEU/2005</name>
    <dbReference type="NCBI Taxonomy" id="884200"/>
    <lineage>
        <taxon>Viruses</taxon>
        <taxon>Riboviria</taxon>
        <taxon>Orthornavirae</taxon>
        <taxon>Duplornaviricota</taxon>
        <taxon>Resentoviricetes</taxon>
        <taxon>Reovirales</taxon>
        <taxon>Sedoreoviridae</taxon>
        <taxon>Rotavirus</taxon>
        <taxon>Rotavirus deltagastroenteritidis</taxon>
        <taxon>Rotavirus D</taxon>
    </lineage>
</organism>
<evidence type="ECO:0000259" key="3">
    <source>
        <dbReference type="Pfam" id="PF21067"/>
    </source>
</evidence>
<dbReference type="Gene3D" id="3.90.1400.10">
    <property type="entry name" value="Rotavirus NSP2 fragment, N-terminal domain"/>
    <property type="match status" value="1"/>
</dbReference>
<dbReference type="RefSeq" id="YP_003896053.1">
    <property type="nucleotide sequence ID" value="NC_014518.1"/>
</dbReference>
<proteinExistence type="inferred from homology"/>
<dbReference type="OrthoDB" id="19267at10239"/>
<dbReference type="EC" id="3.6.4.-" evidence="1"/>
<dbReference type="GO" id="GO:0017111">
    <property type="term" value="F:ribonucleoside triphosphate phosphatase activity"/>
    <property type="evidence" value="ECO:0007669"/>
    <property type="project" value="InterPro"/>
</dbReference>
<comment type="subunit">
    <text evidence="1">Homooctamer. Interacts with VP1; this interaction is weak. Interacts with NSP5; this interaction leads to up-regulation of NSP5 phosphorylation and formation of viral factories.</text>
</comment>
<dbReference type="GO" id="GO:0046872">
    <property type="term" value="F:metal ion binding"/>
    <property type="evidence" value="ECO:0007669"/>
    <property type="project" value="UniProtKB-KW"/>
</dbReference>
<keyword evidence="1" id="KW-0378">Hydrolase</keyword>
<keyword evidence="1" id="KW-0694">RNA-binding</keyword>
<evidence type="ECO:0000313" key="5">
    <source>
        <dbReference type="Proteomes" id="UP000204133"/>
    </source>
</evidence>
<dbReference type="Pfam" id="PF21067">
    <property type="entry name" value="Rota_NS35_N"/>
    <property type="match status" value="1"/>
</dbReference>
<dbReference type="GeneID" id="9742367"/>
<keyword evidence="1" id="KW-0460">Magnesium</keyword>
<dbReference type="GO" id="GO:0030430">
    <property type="term" value="C:host cell cytoplasm"/>
    <property type="evidence" value="ECO:0007669"/>
    <property type="project" value="UniProtKB-SubCell"/>
</dbReference>
<comment type="similarity">
    <text evidence="1">Belongs to the rotavirus NSP2 family.</text>
</comment>
<keyword evidence="1" id="KW-0547">Nucleotide-binding</keyword>
<reference evidence="4 5" key="1">
    <citation type="journal article" date="2010" name="J. Virol.">
        <title>The genome segments of a group D rotavirus possess group A-like conserved termini but encode group-specific proteins.</title>
        <authorList>
            <person name="Trojnar E."/>
            <person name="Otto P."/>
            <person name="Roth B."/>
            <person name="Reetz J."/>
            <person name="Johne R."/>
        </authorList>
    </citation>
    <scope>NUCLEOTIDE SEQUENCE [LARGE SCALE GENOMIC DNA]</scope>
    <source>
        <strain evidence="4 5">05V0049</strain>
    </source>
</reference>
<comment type="function">
    <text evidence="1">Participates in replication and packaging of the viral genome. Plays a crucial role, together with NSP5, in the formation of virus factories (viroplasms) which are large inclusions in the host cytoplasm where replication intermediates are assembled and viral RNA replication takes place. Displays ssRNA binding, NTPase, RNA triphosphatase (RTPase) and ATP-independent helix-unwinding activities. The unwinding activity may prepare and organize plus-strand RNAs for packaging and replication by removing interfering secondary structures. The RTPase activity plays a role in the removal of the gamma-phosphate from the rotavirus RNA minus strands of dsRNA genome segments.</text>
</comment>
<dbReference type="InterPro" id="IPR024076">
    <property type="entry name" value="Rotavirus_NSP2_C"/>
</dbReference>
<dbReference type="InterPro" id="IPR024068">
    <property type="entry name" value="Rotavirus_NSP2_N"/>
</dbReference>
<name>E2EBU6_9REOV</name>
<dbReference type="Pfam" id="PF02509">
    <property type="entry name" value="Rota_NS35_C"/>
    <property type="match status" value="1"/>
</dbReference>
<dbReference type="EMBL" id="GU733450">
    <property type="protein sequence ID" value="ADN06430.1"/>
    <property type="molecule type" value="Genomic_RNA"/>
</dbReference>
<keyword evidence="5" id="KW-1185">Reference proteome</keyword>
<evidence type="ECO:0000313" key="4">
    <source>
        <dbReference type="EMBL" id="ADN06430.1"/>
    </source>
</evidence>
<comment type="cofactor">
    <cofactor evidence="1">
        <name>Mg(2+)</name>
        <dbReference type="ChEBI" id="CHEBI:18420"/>
    </cofactor>
</comment>
<dbReference type="Proteomes" id="UP000204133">
    <property type="component" value="Genome"/>
</dbReference>
<sequence length="310" mass="35876">MAELGCFVNVVESDSTFTFIPIKSKAINILLTTKNDDDNPIDTIIYGLTPVPKYKRRFASDMSPSGINYDNELFDKVAIKLAEILNFGVKKMSVQQAMMMLTRVFSVRHLESLYYRMMDEDDIIHDNIDLQFKSVMVMLKLTKSFELTLTAEGGKLLYVDKTYALWELDYRKYKLMPVKAVEYKITLNSATEDADSERKMAAYVKYHYNRFAVISHGFGHYRLVPYQQVLNHAERTFATYNAIKKTKSDHSFVRLSKTLLNTNWQDFMNAVEYGKSMSECRNELFKSSKTSNPVKKHVNILQLDEMSTVN</sequence>
<dbReference type="SUPFAM" id="SSF75347">
    <property type="entry name" value="Rotavirus NSP2 fragment, C-terminal domain"/>
    <property type="match status" value="1"/>
</dbReference>
<dbReference type="KEGG" id="vg:9742367"/>
<dbReference type="InterPro" id="IPR048306">
    <property type="entry name" value="Rota_NS35_C"/>
</dbReference>
<dbReference type="GO" id="GO:0000166">
    <property type="term" value="F:nucleotide binding"/>
    <property type="evidence" value="ECO:0007669"/>
    <property type="project" value="UniProtKB-KW"/>
</dbReference>
<comment type="subcellular location">
    <subcellularLocation>
        <location evidence="1">Host cytoplasm</location>
    </subcellularLocation>
</comment>
<keyword evidence="1" id="KW-0479">Metal-binding</keyword>
<dbReference type="GO" id="GO:0004550">
    <property type="term" value="F:nucleoside diphosphate kinase activity"/>
    <property type="evidence" value="ECO:0007669"/>
    <property type="project" value="InterPro"/>
</dbReference>
<feature type="domain" description="Rotavirus non-structural protein 35 N-terminal" evidence="3">
    <location>
        <begin position="2"/>
        <end position="140"/>
    </location>
</feature>
<accession>E2EBU6</accession>
<protein>
    <recommendedName>
        <fullName evidence="1">Non-structural protein 2</fullName>
        <ecNumber evidence="1">3.6.4.-</ecNumber>
    </recommendedName>
</protein>
<dbReference type="SUPFAM" id="SSF75574">
    <property type="entry name" value="Rotavirus NSP2 fragment, N-terminal domain"/>
    <property type="match status" value="1"/>
</dbReference>
<dbReference type="Gene3D" id="3.30.428.20">
    <property type="entry name" value="Rotavirus NSP2 fragment, C-terminal domain"/>
    <property type="match status" value="1"/>
</dbReference>
<evidence type="ECO:0000259" key="2">
    <source>
        <dbReference type="Pfam" id="PF02509"/>
    </source>
</evidence>
<keyword evidence="1" id="KW-1035">Host cytoplasm</keyword>